<name>S5TLZ3_9CORY</name>
<dbReference type="Proteomes" id="UP000015388">
    <property type="component" value="Chromosome"/>
</dbReference>
<proteinExistence type="predicted"/>
<dbReference type="Gene3D" id="1.10.1040.40">
    <property type="match status" value="1"/>
</dbReference>
<dbReference type="STRING" id="1224163.B841_11230"/>
<dbReference type="AlphaFoldDB" id="S5TLZ3"/>
<organism evidence="3 4">
    <name type="scientific">Corynebacterium maris DSM 45190</name>
    <dbReference type="NCBI Taxonomy" id="1224163"/>
    <lineage>
        <taxon>Bacteria</taxon>
        <taxon>Bacillati</taxon>
        <taxon>Actinomycetota</taxon>
        <taxon>Actinomycetes</taxon>
        <taxon>Mycobacteriales</taxon>
        <taxon>Corynebacteriaceae</taxon>
        <taxon>Corynebacterium</taxon>
    </lineage>
</organism>
<sequence>MGAFIDETDDTKFAESLRGVGHDVTTLHDPEEAADYELIVLSVRETDLPDLVRQLSTQARRGQIYLHTCLGYGVQVLDDVETHGAVVAAAHPLTPELWVTAATDELGETIVELLVGELGGASRAVPDTQRARLAAARTHLSFVETVRRDATTMLAEALGNVETAREIVDAGGRRHGLLADVDGPGGVDAQHAGIEDPGLARVFRELVRRTAQQKSAHDAELWAIQKET</sequence>
<dbReference type="Gene3D" id="3.40.50.720">
    <property type="entry name" value="NAD(P)-binding Rossmann-like Domain"/>
    <property type="match status" value="1"/>
</dbReference>
<dbReference type="InterPro" id="IPR054507">
    <property type="entry name" value="CGL2689-like_C"/>
</dbReference>
<evidence type="ECO:0000313" key="4">
    <source>
        <dbReference type="Proteomes" id="UP000015388"/>
    </source>
</evidence>
<gene>
    <name evidence="3" type="ORF">B841_11230</name>
</gene>
<dbReference type="eggNOG" id="COG5495">
    <property type="taxonomic scope" value="Bacteria"/>
</dbReference>
<feature type="domain" description="Putative oxidoreductase/dehydrogenase Rossmann-like" evidence="1">
    <location>
        <begin position="24"/>
        <end position="92"/>
    </location>
</feature>
<keyword evidence="4" id="KW-1185">Reference proteome</keyword>
<dbReference type="PATRIC" id="fig|1224163.3.peg.2266"/>
<dbReference type="InterPro" id="IPR019665">
    <property type="entry name" value="OxRdtase/DH_put_Rossmann_dom"/>
</dbReference>
<evidence type="ECO:0000259" key="2">
    <source>
        <dbReference type="Pfam" id="PF22242"/>
    </source>
</evidence>
<protein>
    <submittedName>
        <fullName evidence="3">Uncharacterized protein</fullName>
    </submittedName>
</protein>
<evidence type="ECO:0000259" key="1">
    <source>
        <dbReference type="Pfam" id="PF10727"/>
    </source>
</evidence>
<dbReference type="EMBL" id="CP003924">
    <property type="protein sequence ID" value="AGS35718.1"/>
    <property type="molecule type" value="Genomic_DNA"/>
</dbReference>
<dbReference type="Pfam" id="PF10727">
    <property type="entry name" value="Rossmann-like"/>
    <property type="match status" value="1"/>
</dbReference>
<dbReference type="KEGG" id="cmd:B841_11230"/>
<dbReference type="Pfam" id="PF22242">
    <property type="entry name" value="6PGD_like"/>
    <property type="match status" value="1"/>
</dbReference>
<accession>S5TLZ3</accession>
<feature type="domain" description="CGL2689-like C-terminal" evidence="2">
    <location>
        <begin position="126"/>
        <end position="226"/>
    </location>
</feature>
<evidence type="ECO:0000313" key="3">
    <source>
        <dbReference type="EMBL" id="AGS35718.1"/>
    </source>
</evidence>
<reference evidence="3 4" key="1">
    <citation type="submission" date="2012-11" db="EMBL/GenBank/DDBJ databases">
        <title>The complete genome sequence of Corynebacterium maris Coryn-1 (=DSM 45190).</title>
        <authorList>
            <person name="Schaffert L."/>
            <person name="Albersmeier A."/>
            <person name="Kalinowski J."/>
            <person name="Ruckert C."/>
        </authorList>
    </citation>
    <scope>NUCLEOTIDE SEQUENCE [LARGE SCALE GENOMIC DNA]</scope>
    <source>
        <strain evidence="4">Coryn-1</strain>
    </source>
</reference>
<dbReference type="HOGENOM" id="CLU_102872_0_0_11"/>